<keyword evidence="4" id="KW-0677">Repeat</keyword>
<organism evidence="8 9">
    <name type="scientific">Chloropicon primus</name>
    <dbReference type="NCBI Taxonomy" id="1764295"/>
    <lineage>
        <taxon>Eukaryota</taxon>
        <taxon>Viridiplantae</taxon>
        <taxon>Chlorophyta</taxon>
        <taxon>Chloropicophyceae</taxon>
        <taxon>Chloropicales</taxon>
        <taxon>Chloropicaceae</taxon>
        <taxon>Chloropicon</taxon>
    </lineage>
</organism>
<keyword evidence="3" id="KW-0853">WD repeat</keyword>
<dbReference type="GO" id="GO:0000932">
    <property type="term" value="C:P-body"/>
    <property type="evidence" value="ECO:0007669"/>
    <property type="project" value="TreeGrafter"/>
</dbReference>
<dbReference type="GO" id="GO:0031087">
    <property type="term" value="P:deadenylation-independent decapping of nuclear-transcribed mRNA"/>
    <property type="evidence" value="ECO:0007669"/>
    <property type="project" value="InterPro"/>
</dbReference>
<evidence type="ECO:0000313" key="9">
    <source>
        <dbReference type="Proteomes" id="UP000316726"/>
    </source>
</evidence>
<dbReference type="AlphaFoldDB" id="A0A5B8MFB0"/>
<keyword evidence="9" id="KW-1185">Reference proteome</keyword>
<gene>
    <name evidence="8" type="ORF">A3770_01p05500</name>
</gene>
<evidence type="ECO:0000313" key="8">
    <source>
        <dbReference type="EMBL" id="QDZ18032.1"/>
    </source>
</evidence>
<keyword evidence="5" id="KW-0175">Coiled coil</keyword>
<evidence type="ECO:0000259" key="7">
    <source>
        <dbReference type="Pfam" id="PF21289"/>
    </source>
</evidence>
<dbReference type="Proteomes" id="UP000316726">
    <property type="component" value="Chromosome 1"/>
</dbReference>
<proteinExistence type="predicted"/>
<dbReference type="Gene3D" id="6.10.140.270">
    <property type="match status" value="1"/>
</dbReference>
<evidence type="ECO:0000256" key="6">
    <source>
        <dbReference type="SAM" id="MobiDB-lite"/>
    </source>
</evidence>
<evidence type="ECO:0000256" key="3">
    <source>
        <dbReference type="ARBA" id="ARBA00022574"/>
    </source>
</evidence>
<evidence type="ECO:0000256" key="4">
    <source>
        <dbReference type="ARBA" id="ARBA00022737"/>
    </source>
</evidence>
<feature type="compositionally biased region" description="Basic and acidic residues" evidence="6">
    <location>
        <begin position="123"/>
        <end position="134"/>
    </location>
</feature>
<dbReference type="STRING" id="1764295.A0A5B8MFB0"/>
<accession>A0A5B8MFB0</accession>
<evidence type="ECO:0000256" key="2">
    <source>
        <dbReference type="ARBA" id="ARBA00022490"/>
    </source>
</evidence>
<sequence length="432" mass="47173">MANAEEAGAALLAALTGLSPPSAVTPESEGEKRSAQSFSIGGASALKAAASKGFKFRRDDQEEEEGGEQTGSKEESHLMTPTEIQRSPSPMKLTQAEVEKKMLTPEEIVKITNAEVDKLLMKESKKNKKAKGEQASDQAQAQAKPDTAEAPPAAQQGSEKRGRNAGENGVNEGEIRKAVISTVKKVMGDTIVPAFEQSCREMFRQMNSALKSGMQKHASQVSQPLKGQLQSLEESVKSMEASMKSVEAAIKSLEATVKRQEGSIKNLAARQSAAGQGDVKAPRLLKREADPKALVKADLEQRKFEEAFSRALMSQDVDLVLWLCEQIGEEEFFYQDPFPLSQSVLLALLQQVGSDLKKGRETKFSWIQRILLKLDTDYFEKEGLLQHLPPVLKELQGNLGNLNVKAKEKSRLEVVHAILTSVTFTVNAKLGI</sequence>
<dbReference type="InterPro" id="IPR044938">
    <property type="entry name" value="EDC4_C_sf"/>
</dbReference>
<feature type="compositionally biased region" description="Low complexity" evidence="6">
    <location>
        <begin position="39"/>
        <end position="53"/>
    </location>
</feature>
<name>A0A5B8MFB0_9CHLO</name>
<protein>
    <recommendedName>
        <fullName evidence="7">Enhancer of mRNA-decapping protein 4 C-terminal domain-containing protein</fullName>
    </recommendedName>
</protein>
<feature type="coiled-coil region" evidence="5">
    <location>
        <begin position="229"/>
        <end position="270"/>
    </location>
</feature>
<feature type="domain" description="Enhancer of mRNA-decapping protein 4 C-terminal" evidence="7">
    <location>
        <begin position="296"/>
        <end position="403"/>
    </location>
</feature>
<dbReference type="EMBL" id="CP031034">
    <property type="protein sequence ID" value="QDZ18032.1"/>
    <property type="molecule type" value="Genomic_DNA"/>
</dbReference>
<feature type="region of interest" description="Disordered" evidence="6">
    <location>
        <begin position="14"/>
        <end position="99"/>
    </location>
</feature>
<dbReference type="InterPro" id="IPR049404">
    <property type="entry name" value="EDC4_C"/>
</dbReference>
<dbReference type="InterPro" id="IPR045152">
    <property type="entry name" value="EDC4-like"/>
</dbReference>
<evidence type="ECO:0000256" key="1">
    <source>
        <dbReference type="ARBA" id="ARBA00004496"/>
    </source>
</evidence>
<reference evidence="8 9" key="1">
    <citation type="submission" date="2018-07" db="EMBL/GenBank/DDBJ databases">
        <title>The complete nuclear genome of the prasinophyte Chloropicon primus (CCMP1205).</title>
        <authorList>
            <person name="Pombert J.-F."/>
            <person name="Otis C."/>
            <person name="Turmel M."/>
            <person name="Lemieux C."/>
        </authorList>
    </citation>
    <scope>NUCLEOTIDE SEQUENCE [LARGE SCALE GENOMIC DNA]</scope>
    <source>
        <strain evidence="8 9">CCMP1205</strain>
    </source>
</reference>
<feature type="region of interest" description="Disordered" evidence="6">
    <location>
        <begin position="123"/>
        <end position="173"/>
    </location>
</feature>
<keyword evidence="2" id="KW-0963">Cytoplasm</keyword>
<evidence type="ECO:0000256" key="5">
    <source>
        <dbReference type="SAM" id="Coils"/>
    </source>
</evidence>
<dbReference type="Pfam" id="PF21289">
    <property type="entry name" value="EDC4_C"/>
    <property type="match status" value="1"/>
</dbReference>
<dbReference type="OrthoDB" id="21128at2759"/>
<dbReference type="PANTHER" id="PTHR15598:SF5">
    <property type="entry name" value="ENHANCER OF MRNA-DECAPPING PROTEIN 4"/>
    <property type="match status" value="1"/>
</dbReference>
<dbReference type="PANTHER" id="PTHR15598">
    <property type="entry name" value="ENHANCER OF MRNA-DECAPPING PROTEIN 4"/>
    <property type="match status" value="1"/>
</dbReference>
<dbReference type="Gene3D" id="1.20.5.340">
    <property type="match status" value="1"/>
</dbReference>
<comment type="subcellular location">
    <subcellularLocation>
        <location evidence="1">Cytoplasm</location>
    </subcellularLocation>
</comment>
<dbReference type="Gene3D" id="1.10.220.100">
    <property type="entry name" value="conserved c-terminal region of ge- 1"/>
    <property type="match status" value="1"/>
</dbReference>